<dbReference type="Pfam" id="PF01098">
    <property type="entry name" value="FTSW_RODA_SPOVE"/>
    <property type="match status" value="1"/>
</dbReference>
<dbReference type="GO" id="GO:0051301">
    <property type="term" value="P:cell division"/>
    <property type="evidence" value="ECO:0007669"/>
    <property type="project" value="InterPro"/>
</dbReference>
<evidence type="ECO:0000256" key="6">
    <source>
        <dbReference type="SAM" id="Phobius"/>
    </source>
</evidence>
<dbReference type="GO" id="GO:0032153">
    <property type="term" value="C:cell division site"/>
    <property type="evidence" value="ECO:0007669"/>
    <property type="project" value="TreeGrafter"/>
</dbReference>
<comment type="subcellular location">
    <subcellularLocation>
        <location evidence="1">Membrane</location>
        <topology evidence="1">Multi-pass membrane protein</topology>
    </subcellularLocation>
</comment>
<dbReference type="Proteomes" id="UP001156102">
    <property type="component" value="Unassembled WGS sequence"/>
</dbReference>
<evidence type="ECO:0000256" key="2">
    <source>
        <dbReference type="ARBA" id="ARBA00022692"/>
    </source>
</evidence>
<proteinExistence type="predicted"/>
<name>A0AA41X5V6_9BACI</name>
<feature type="transmembrane region" description="Helical" evidence="6">
    <location>
        <begin position="78"/>
        <end position="98"/>
    </location>
</feature>
<feature type="transmembrane region" description="Helical" evidence="6">
    <location>
        <begin position="135"/>
        <end position="152"/>
    </location>
</feature>
<feature type="transmembrane region" description="Helical" evidence="6">
    <location>
        <begin position="110"/>
        <end position="128"/>
    </location>
</feature>
<evidence type="ECO:0000256" key="5">
    <source>
        <dbReference type="ARBA" id="ARBA00023136"/>
    </source>
</evidence>
<evidence type="ECO:0000256" key="1">
    <source>
        <dbReference type="ARBA" id="ARBA00004141"/>
    </source>
</evidence>
<evidence type="ECO:0000256" key="4">
    <source>
        <dbReference type="ARBA" id="ARBA00022989"/>
    </source>
</evidence>
<dbReference type="EMBL" id="JANCLT010000006">
    <property type="protein sequence ID" value="MCP8969347.1"/>
    <property type="molecule type" value="Genomic_DNA"/>
</dbReference>
<accession>A0AA41X5V6</accession>
<evidence type="ECO:0000313" key="7">
    <source>
        <dbReference type="EMBL" id="MCP8969347.1"/>
    </source>
</evidence>
<dbReference type="RefSeq" id="WP_254759271.1">
    <property type="nucleotide sequence ID" value="NZ_JANCLT010000006.1"/>
</dbReference>
<dbReference type="GO" id="GO:0008360">
    <property type="term" value="P:regulation of cell shape"/>
    <property type="evidence" value="ECO:0007669"/>
    <property type="project" value="UniProtKB-KW"/>
</dbReference>
<dbReference type="GO" id="GO:0005886">
    <property type="term" value="C:plasma membrane"/>
    <property type="evidence" value="ECO:0007669"/>
    <property type="project" value="TreeGrafter"/>
</dbReference>
<feature type="transmembrane region" description="Helical" evidence="6">
    <location>
        <begin position="391"/>
        <end position="410"/>
    </location>
</feature>
<dbReference type="PANTHER" id="PTHR30474">
    <property type="entry name" value="CELL CYCLE PROTEIN"/>
    <property type="match status" value="1"/>
</dbReference>
<feature type="transmembrane region" description="Helical" evidence="6">
    <location>
        <begin position="199"/>
        <end position="229"/>
    </location>
</feature>
<dbReference type="InterPro" id="IPR001182">
    <property type="entry name" value="FtsW/RodA"/>
</dbReference>
<dbReference type="AlphaFoldDB" id="A0AA41X5V6"/>
<reference evidence="7" key="1">
    <citation type="submission" date="2022-07" db="EMBL/GenBank/DDBJ databases">
        <authorList>
            <person name="Li W.-J."/>
            <person name="Deng Q.-Q."/>
        </authorList>
    </citation>
    <scope>NUCLEOTIDE SEQUENCE</scope>
    <source>
        <strain evidence="7">SYSU M60031</strain>
    </source>
</reference>
<feature type="transmembrane region" description="Helical" evidence="6">
    <location>
        <begin position="235"/>
        <end position="258"/>
    </location>
</feature>
<feature type="transmembrane region" description="Helical" evidence="6">
    <location>
        <begin position="356"/>
        <end position="379"/>
    </location>
</feature>
<dbReference type="NCBIfam" id="NF038403">
    <property type="entry name" value="perm_prefix_1"/>
    <property type="match status" value="1"/>
</dbReference>
<comment type="caution">
    <text evidence="7">The sequence shown here is derived from an EMBL/GenBank/DDBJ whole genome shotgun (WGS) entry which is preliminary data.</text>
</comment>
<organism evidence="7 8">
    <name type="scientific">Ectobacillus ponti</name>
    <dbReference type="NCBI Taxonomy" id="2961894"/>
    <lineage>
        <taxon>Bacteria</taxon>
        <taxon>Bacillati</taxon>
        <taxon>Bacillota</taxon>
        <taxon>Bacilli</taxon>
        <taxon>Bacillales</taxon>
        <taxon>Bacillaceae</taxon>
        <taxon>Ectobacillus</taxon>
    </lineage>
</organism>
<keyword evidence="3" id="KW-0133">Cell shape</keyword>
<protein>
    <submittedName>
        <fullName evidence="7">FtsW/RodA/SpoVE family cell cycle protein</fullName>
    </submittedName>
</protein>
<dbReference type="InterPro" id="IPR047928">
    <property type="entry name" value="Perm_prefix_1"/>
</dbReference>
<feature type="transmembrane region" description="Helical" evidence="6">
    <location>
        <begin position="322"/>
        <end position="344"/>
    </location>
</feature>
<keyword evidence="5 6" id="KW-0472">Membrane</keyword>
<dbReference type="PANTHER" id="PTHR30474:SF1">
    <property type="entry name" value="PEPTIDOGLYCAN GLYCOSYLTRANSFERASE MRDB"/>
    <property type="match status" value="1"/>
</dbReference>
<keyword evidence="4 6" id="KW-1133">Transmembrane helix</keyword>
<gene>
    <name evidence="7" type="ORF">NK662_12505</name>
</gene>
<evidence type="ECO:0000256" key="3">
    <source>
        <dbReference type="ARBA" id="ARBA00022960"/>
    </source>
</evidence>
<evidence type="ECO:0000313" key="8">
    <source>
        <dbReference type="Proteomes" id="UP001156102"/>
    </source>
</evidence>
<sequence>MNSCKDSFLTTVLQHIKSKEAKDFVRMELLHHLSRSKAQLLAKGVSEAEAEETAVKQMGNPIELGRQFNKLHRPKTDWMLISLFTLAFAMGLLPLLHIPALYSHLLSNRLIHIVLALIIAATTMMLDYRKLERYCWWFLGLGTGILVPVAYFPTATIQAHPYFAIYGIGYISSDAALPFLFLFWAAYSVNSHAKLRMMIPVYAITMLSFLLSSLPAAMIYSLVVLILLFKSSICWSISRILTVAGAGLSIAAAVLFWFTRIPYRTERLLAFLHPKADAHGNGFMYVKIRELIASGGWFGAGSSTYISNPAGELVLVDVAQSYGWVAMGMLIAVLILLLFRMAVLLRQTRTGFGRNLLAGILTFFAVQCAYNMGMIAGFLPLTSIDVPFVSYGFTSTLLNSFLFGLALSVCRRRHLVTAASK</sequence>
<feature type="transmembrane region" description="Helical" evidence="6">
    <location>
        <begin position="164"/>
        <end position="187"/>
    </location>
</feature>
<keyword evidence="2 6" id="KW-0812">Transmembrane</keyword>
<feature type="transmembrane region" description="Helical" evidence="6">
    <location>
        <begin position="291"/>
        <end position="310"/>
    </location>
</feature>
<keyword evidence="8" id="KW-1185">Reference proteome</keyword>
<dbReference type="GO" id="GO:0015648">
    <property type="term" value="F:lipid-linked peptidoglycan transporter activity"/>
    <property type="evidence" value="ECO:0007669"/>
    <property type="project" value="TreeGrafter"/>
</dbReference>